<reference evidence="2 3" key="1">
    <citation type="submission" date="2018-03" db="EMBL/GenBank/DDBJ databases">
        <title>Genomic Encyclopedia of Type Strains, Phase III (KMG-III): the genomes of soil and plant-associated and newly described type strains.</title>
        <authorList>
            <person name="Whitman W."/>
        </authorList>
    </citation>
    <scope>NUCLEOTIDE SEQUENCE [LARGE SCALE GENOMIC DNA]</scope>
    <source>
        <strain evidence="2 3">MWH-P2sevCIIIb</strain>
    </source>
</reference>
<comment type="caution">
    <text evidence="2">The sequence shown here is derived from an EMBL/GenBank/DDBJ whole genome shotgun (WGS) entry which is preliminary data.</text>
</comment>
<name>A0A2T0XNI7_9BURK</name>
<evidence type="ECO:0000313" key="2">
    <source>
        <dbReference type="EMBL" id="PRZ00477.1"/>
    </source>
</evidence>
<keyword evidence="3" id="KW-1185">Reference proteome</keyword>
<protein>
    <submittedName>
        <fullName evidence="2">Uncharacterized protein</fullName>
    </submittedName>
</protein>
<evidence type="ECO:0000256" key="1">
    <source>
        <dbReference type="SAM" id="Phobius"/>
    </source>
</evidence>
<feature type="transmembrane region" description="Helical" evidence="1">
    <location>
        <begin position="6"/>
        <end position="26"/>
    </location>
</feature>
<dbReference type="Proteomes" id="UP000238308">
    <property type="component" value="Unassembled WGS sequence"/>
</dbReference>
<keyword evidence="1" id="KW-1133">Transmembrane helix</keyword>
<dbReference type="AlphaFoldDB" id="A0A2T0XNI7"/>
<evidence type="ECO:0000313" key="3">
    <source>
        <dbReference type="Proteomes" id="UP000238308"/>
    </source>
</evidence>
<organism evidence="2 3">
    <name type="scientific">Jezberella montanilacus</name>
    <dbReference type="NCBI Taxonomy" id="323426"/>
    <lineage>
        <taxon>Bacteria</taxon>
        <taxon>Pseudomonadati</taxon>
        <taxon>Pseudomonadota</taxon>
        <taxon>Betaproteobacteria</taxon>
        <taxon>Burkholderiales</taxon>
        <taxon>Alcaligenaceae</taxon>
        <taxon>Jezberella</taxon>
    </lineage>
</organism>
<proteinExistence type="predicted"/>
<accession>A0A2T0XNI7</accession>
<gene>
    <name evidence="2" type="ORF">BCM14_0298</name>
</gene>
<sequence length="82" mass="8948">MNKGIFLLYVYLGCGVVCATVIAIGARIENLSESKVYALPADIFLNSFQVSSVLLMNQTNCDFGLIMRAIKPDFIDLNSPEG</sequence>
<keyword evidence="1" id="KW-0472">Membrane</keyword>
<dbReference type="EMBL" id="PVTV01000004">
    <property type="protein sequence ID" value="PRZ00477.1"/>
    <property type="molecule type" value="Genomic_DNA"/>
</dbReference>
<keyword evidence="1" id="KW-0812">Transmembrane</keyword>